<dbReference type="InterPro" id="IPR026082">
    <property type="entry name" value="ABCA"/>
</dbReference>
<feature type="non-terminal residue" evidence="2">
    <location>
        <position position="1"/>
    </location>
</feature>
<dbReference type="PANTHER" id="PTHR19229:SF215">
    <property type="entry name" value="ABC TRANSPORTER A FAMILY MEMBER 8"/>
    <property type="match status" value="1"/>
</dbReference>
<keyword evidence="1" id="KW-1133">Transmembrane helix</keyword>
<comment type="caution">
    <text evidence="2">The sequence shown here is derived from an EMBL/GenBank/DDBJ whole genome shotgun (WGS) entry which is preliminary data.</text>
</comment>
<protein>
    <submittedName>
        <fullName evidence="2">Uncharacterized protein</fullName>
    </submittedName>
</protein>
<sequence>FDFQNPNGNMLNFKGWYNSTCKNNKVIRPMVLIRVPRLVNLASNAYLELLKGSQTNILCEYIKEIPKPETKLTLDITSLIGPLFFTWVILLLSPVILTTLVYEKQQRLRIMMKMHGLGDAPYWIVSYTYFVLVSILYMLCFAIFGSAIGLNFFRLNDCSIQLVFFLQK</sequence>
<reference evidence="2 3" key="1">
    <citation type="submission" date="2021-05" db="EMBL/GenBank/DDBJ databases">
        <title>Genome Assembly of Synthetic Allotetraploid Brassica napus Reveals Homoeologous Exchanges between Subgenomes.</title>
        <authorList>
            <person name="Davis J.T."/>
        </authorList>
    </citation>
    <scope>NUCLEOTIDE SEQUENCE [LARGE SCALE GENOMIC DNA]</scope>
    <source>
        <strain evidence="3">cv. Da-Ae</strain>
        <tissue evidence="2">Seedling</tissue>
    </source>
</reference>
<evidence type="ECO:0000256" key="1">
    <source>
        <dbReference type="SAM" id="Phobius"/>
    </source>
</evidence>
<evidence type="ECO:0000313" key="3">
    <source>
        <dbReference type="Proteomes" id="UP000824890"/>
    </source>
</evidence>
<keyword evidence="3" id="KW-1185">Reference proteome</keyword>
<feature type="transmembrane region" description="Helical" evidence="1">
    <location>
        <begin position="122"/>
        <end position="144"/>
    </location>
</feature>
<organism evidence="2 3">
    <name type="scientific">Brassica napus</name>
    <name type="common">Rape</name>
    <dbReference type="NCBI Taxonomy" id="3708"/>
    <lineage>
        <taxon>Eukaryota</taxon>
        <taxon>Viridiplantae</taxon>
        <taxon>Streptophyta</taxon>
        <taxon>Embryophyta</taxon>
        <taxon>Tracheophyta</taxon>
        <taxon>Spermatophyta</taxon>
        <taxon>Magnoliopsida</taxon>
        <taxon>eudicotyledons</taxon>
        <taxon>Gunneridae</taxon>
        <taxon>Pentapetalae</taxon>
        <taxon>rosids</taxon>
        <taxon>malvids</taxon>
        <taxon>Brassicales</taxon>
        <taxon>Brassicaceae</taxon>
        <taxon>Brassiceae</taxon>
        <taxon>Brassica</taxon>
    </lineage>
</organism>
<keyword evidence="1" id="KW-0472">Membrane</keyword>
<accession>A0ABQ7ZIZ9</accession>
<dbReference type="PANTHER" id="PTHR19229">
    <property type="entry name" value="ATP-BINDING CASSETTE TRANSPORTER SUBFAMILY A ABCA"/>
    <property type="match status" value="1"/>
</dbReference>
<name>A0ABQ7ZIZ9_BRANA</name>
<evidence type="ECO:0000313" key="2">
    <source>
        <dbReference type="EMBL" id="KAH0880205.1"/>
    </source>
</evidence>
<gene>
    <name evidence="2" type="ORF">HID58_067599</name>
</gene>
<dbReference type="Proteomes" id="UP000824890">
    <property type="component" value="Unassembled WGS sequence"/>
</dbReference>
<keyword evidence="1" id="KW-0812">Transmembrane</keyword>
<feature type="transmembrane region" description="Helical" evidence="1">
    <location>
        <begin position="79"/>
        <end position="102"/>
    </location>
</feature>
<proteinExistence type="predicted"/>
<dbReference type="EMBL" id="JAGKQM010000015">
    <property type="protein sequence ID" value="KAH0880205.1"/>
    <property type="molecule type" value="Genomic_DNA"/>
</dbReference>